<organism evidence="16 17">
    <name type="scientific">Rhizoctonia solani</name>
    <dbReference type="NCBI Taxonomy" id="456999"/>
    <lineage>
        <taxon>Eukaryota</taxon>
        <taxon>Fungi</taxon>
        <taxon>Dikarya</taxon>
        <taxon>Basidiomycota</taxon>
        <taxon>Agaricomycotina</taxon>
        <taxon>Agaricomycetes</taxon>
        <taxon>Cantharellales</taxon>
        <taxon>Ceratobasidiaceae</taxon>
        <taxon>Rhizoctonia</taxon>
    </lineage>
</organism>
<dbReference type="Gene3D" id="3.40.50.2000">
    <property type="entry name" value="Glycogen Phosphorylase B"/>
    <property type="match status" value="1"/>
</dbReference>
<dbReference type="InterPro" id="IPR013899">
    <property type="entry name" value="DUF1771"/>
</dbReference>
<name>A0A8H2XWN9_9AGAM</name>
<feature type="compositionally biased region" description="Low complexity" evidence="13">
    <location>
        <begin position="27"/>
        <end position="52"/>
    </location>
</feature>
<feature type="transmembrane region" description="Helical" evidence="12">
    <location>
        <begin position="261"/>
        <end position="281"/>
    </location>
</feature>
<comment type="similarity">
    <text evidence="12">Belongs to the glycosyltransferase group 1 family. Glycosyltransferase 4 subfamily.</text>
</comment>
<keyword evidence="14" id="KW-0732">Signal</keyword>
<evidence type="ECO:0000256" key="5">
    <source>
        <dbReference type="ARBA" id="ARBA00022676"/>
    </source>
</evidence>
<feature type="transmembrane region" description="Helical" evidence="12">
    <location>
        <begin position="483"/>
        <end position="503"/>
    </location>
</feature>
<dbReference type="InterPro" id="IPR002625">
    <property type="entry name" value="Smr_dom"/>
</dbReference>
<dbReference type="SUPFAM" id="SSF160443">
    <property type="entry name" value="SMR domain-like"/>
    <property type="match status" value="1"/>
</dbReference>
<keyword evidence="10 12" id="KW-0472">Membrane</keyword>
<comment type="pathway">
    <text evidence="2 12">Protein modification; protein glycosylation.</text>
</comment>
<evidence type="ECO:0000256" key="4">
    <source>
        <dbReference type="ARBA" id="ARBA00022018"/>
    </source>
</evidence>
<dbReference type="GO" id="GO:0004377">
    <property type="term" value="F:GDP-Man:Man(3)GlcNAc(2)-PP-Dol alpha-1,2-mannosyltransferase activity"/>
    <property type="evidence" value="ECO:0007669"/>
    <property type="project" value="UniProtKB-UniRule"/>
</dbReference>
<dbReference type="SMART" id="SM01162">
    <property type="entry name" value="DUF1771"/>
    <property type="match status" value="1"/>
</dbReference>
<dbReference type="GO" id="GO:0005789">
    <property type="term" value="C:endoplasmic reticulum membrane"/>
    <property type="evidence" value="ECO:0007669"/>
    <property type="project" value="UniProtKB-SubCell"/>
</dbReference>
<comment type="subcellular location">
    <subcellularLocation>
        <location evidence="1">Endoplasmic reticulum membrane</location>
        <topology evidence="1">Single-pass membrane protein</topology>
    </subcellularLocation>
</comment>
<accession>A0A8H2XWN9</accession>
<comment type="caution">
    <text evidence="16">The sequence shown here is derived from an EMBL/GenBank/DDBJ whole genome shotgun (WGS) entry which is preliminary data.</text>
</comment>
<reference evidence="16" key="1">
    <citation type="submission" date="2021-01" db="EMBL/GenBank/DDBJ databases">
        <authorList>
            <person name="Kaushik A."/>
        </authorList>
    </citation>
    <scope>NUCLEOTIDE SEQUENCE</scope>
    <source>
        <strain evidence="16">AG4-R118</strain>
    </source>
</reference>
<dbReference type="Pfam" id="PF08590">
    <property type="entry name" value="DUF1771"/>
    <property type="match status" value="1"/>
</dbReference>
<evidence type="ECO:0000256" key="12">
    <source>
        <dbReference type="RuleBase" id="RU367051"/>
    </source>
</evidence>
<evidence type="ECO:0000256" key="9">
    <source>
        <dbReference type="ARBA" id="ARBA00022989"/>
    </source>
</evidence>
<feature type="domain" description="Smr" evidence="15">
    <location>
        <begin position="152"/>
        <end position="228"/>
    </location>
</feature>
<evidence type="ECO:0000256" key="10">
    <source>
        <dbReference type="ARBA" id="ARBA00023136"/>
    </source>
</evidence>
<feature type="region of interest" description="Disordered" evidence="13">
    <location>
        <begin position="20"/>
        <end position="66"/>
    </location>
</feature>
<dbReference type="Pfam" id="PF15924">
    <property type="entry name" value="ALG11_N"/>
    <property type="match status" value="1"/>
</dbReference>
<comment type="catalytic activity">
    <reaction evidence="11 12">
        <text>an alpha-D-Man-(1-&gt;3)-[alpha-D-Man-(1-&gt;6)]-beta-D-Man-(1-&gt;4)-beta-D-GlcNAc-(1-&gt;4)-alpha-D-GlcNAc-diphospho-di-trans,poly-cis-dolichol + 2 GDP-alpha-D-mannose = an alpha-D-Man-(1-&gt;2)-alpha-D-Man-(1-&gt;2)-alpha-D-Man-(1-&gt;3)-[alpha-D-Man-(1-&gt;6)]-beta-D-Man-(1-&gt;4)-beta-D-GlcNAc-(1-&gt;4)-alpha-D-GlcNAc-diphospho-di-trans,poly-cis-dolichol + 2 GDP + 2 H(+)</text>
        <dbReference type="Rhea" id="RHEA:29523"/>
        <dbReference type="Rhea" id="RHEA-COMP:19515"/>
        <dbReference type="Rhea" id="RHEA-COMP:19516"/>
        <dbReference type="ChEBI" id="CHEBI:15378"/>
        <dbReference type="ChEBI" id="CHEBI:57527"/>
        <dbReference type="ChEBI" id="CHEBI:58189"/>
        <dbReference type="ChEBI" id="CHEBI:132511"/>
        <dbReference type="ChEBI" id="CHEBI:132515"/>
        <dbReference type="EC" id="2.4.1.131"/>
    </reaction>
    <physiologicalReaction direction="left-to-right" evidence="11 12">
        <dbReference type="Rhea" id="RHEA:29524"/>
    </physiologicalReaction>
</comment>
<keyword evidence="6 12" id="KW-0808">Transferase</keyword>
<feature type="signal peptide" evidence="14">
    <location>
        <begin position="1"/>
        <end position="21"/>
    </location>
</feature>
<evidence type="ECO:0000256" key="13">
    <source>
        <dbReference type="SAM" id="MobiDB-lite"/>
    </source>
</evidence>
<dbReference type="Proteomes" id="UP000663888">
    <property type="component" value="Unassembled WGS sequence"/>
</dbReference>
<dbReference type="EMBL" id="CAJMWX010000850">
    <property type="protein sequence ID" value="CAE6435381.1"/>
    <property type="molecule type" value="Genomic_DNA"/>
</dbReference>
<dbReference type="InterPro" id="IPR031814">
    <property type="entry name" value="ALG11_N"/>
</dbReference>
<evidence type="ECO:0000313" key="16">
    <source>
        <dbReference type="EMBL" id="CAE6435381.1"/>
    </source>
</evidence>
<keyword evidence="8 12" id="KW-0256">Endoplasmic reticulum</keyword>
<dbReference type="EC" id="2.4.1.131" evidence="3 12"/>
<dbReference type="SMART" id="SM00463">
    <property type="entry name" value="SMR"/>
    <property type="match status" value="1"/>
</dbReference>
<evidence type="ECO:0000313" key="17">
    <source>
        <dbReference type="Proteomes" id="UP000663888"/>
    </source>
</evidence>
<gene>
    <name evidence="16" type="ORF">RDB_LOCUS41469</name>
</gene>
<dbReference type="GO" id="GO:0006487">
    <property type="term" value="P:protein N-linked glycosylation"/>
    <property type="evidence" value="ECO:0007669"/>
    <property type="project" value="TreeGrafter"/>
</dbReference>
<feature type="compositionally biased region" description="Basic residues" evidence="13">
    <location>
        <begin position="57"/>
        <end position="66"/>
    </location>
</feature>
<dbReference type="InterPro" id="IPR038013">
    <property type="entry name" value="ALG11"/>
</dbReference>
<keyword evidence="5 12" id="KW-0328">Glycosyltransferase</keyword>
<evidence type="ECO:0000256" key="3">
    <source>
        <dbReference type="ARBA" id="ARBA00012645"/>
    </source>
</evidence>
<dbReference type="SUPFAM" id="SSF53756">
    <property type="entry name" value="UDP-Glycosyltransferase/glycogen phosphorylase"/>
    <property type="match status" value="1"/>
</dbReference>
<comment type="function">
    <text evidence="12">GDP-Man:Man(3)GlcNAc(2)-PP-Dol alpha-1,2-mannosyltransferase that operates in the biosynthetic pathway of dolichol-linked oligosaccharides, the glycan precursors employed in protein asparagine (N)-glycosylation. The assembly of dolichol-linked oligosaccharides begins on the cytosolic side of the endoplasmic reticulum membrane and finishes in its lumen. The sequential addition of sugars to dolichol pyrophosphate produces dolichol-linked oligosaccharides containing fourteen sugars, including two GlcNAcs, nine mannoses and three glucoses. Once assembled, the oligosaccharide is transferred from the lipid to nascent proteins by oligosaccharyltransferases. Catalyzes, on the cytoplasmic face of the endoplasmic reticulum, the addition of the fourth and fifth mannose residues to the dolichol-linked oligosaccharide chain, to produce Man(5)GlcNAc(2)-PP-dolichol core oligosaccharide.</text>
</comment>
<evidence type="ECO:0000256" key="11">
    <source>
        <dbReference type="ARBA" id="ARBA00045065"/>
    </source>
</evidence>
<dbReference type="InterPro" id="IPR001296">
    <property type="entry name" value="Glyco_trans_1"/>
</dbReference>
<dbReference type="CDD" id="cd03806">
    <property type="entry name" value="GT4_ALG11-like"/>
    <property type="match status" value="1"/>
</dbReference>
<feature type="region of interest" description="Disordered" evidence="13">
    <location>
        <begin position="106"/>
        <end position="125"/>
    </location>
</feature>
<dbReference type="PANTHER" id="PTHR45919">
    <property type="entry name" value="GDP-MAN:MAN(3)GLCNAC(2)-PP-DOL ALPHA-1,2-MANNOSYLTRANSFERASE"/>
    <property type="match status" value="1"/>
</dbReference>
<dbReference type="InterPro" id="IPR036063">
    <property type="entry name" value="Smr_dom_sf"/>
</dbReference>
<keyword evidence="7 12" id="KW-0812">Transmembrane</keyword>
<dbReference type="Gene3D" id="3.30.1370.110">
    <property type="match status" value="1"/>
</dbReference>
<protein>
    <recommendedName>
        <fullName evidence="4 12">GDP-Man:Man(3)GlcNAc(2)-PP-Dol alpha-1,2-mannosyltransferase</fullName>
        <ecNumber evidence="3 12">2.4.1.131</ecNumber>
    </recommendedName>
</protein>
<dbReference type="AlphaFoldDB" id="A0A8H2XWN9"/>
<evidence type="ECO:0000256" key="8">
    <source>
        <dbReference type="ARBA" id="ARBA00022824"/>
    </source>
</evidence>
<evidence type="ECO:0000256" key="1">
    <source>
        <dbReference type="ARBA" id="ARBA00004389"/>
    </source>
</evidence>
<evidence type="ECO:0000256" key="6">
    <source>
        <dbReference type="ARBA" id="ARBA00022679"/>
    </source>
</evidence>
<dbReference type="PANTHER" id="PTHR45919:SF1">
    <property type="entry name" value="GDP-MAN:MAN(3)GLCNAC(2)-PP-DOL ALPHA-1,2-MANNOSYLTRANSFERASE"/>
    <property type="match status" value="1"/>
</dbReference>
<proteinExistence type="inferred from homology"/>
<evidence type="ECO:0000256" key="14">
    <source>
        <dbReference type="SAM" id="SignalP"/>
    </source>
</evidence>
<evidence type="ECO:0000256" key="7">
    <source>
        <dbReference type="ARBA" id="ARBA00022692"/>
    </source>
</evidence>
<evidence type="ECO:0000259" key="15">
    <source>
        <dbReference type="PROSITE" id="PS50828"/>
    </source>
</evidence>
<keyword evidence="9 12" id="KW-1133">Transmembrane helix</keyword>
<dbReference type="Pfam" id="PF01713">
    <property type="entry name" value="Smr"/>
    <property type="match status" value="1"/>
</dbReference>
<evidence type="ECO:0000256" key="2">
    <source>
        <dbReference type="ARBA" id="ARBA00004922"/>
    </source>
</evidence>
<sequence length="748" mass="82870">MGLLESLLQILQTILCGPAKAGDNEQQQHQQSQSAWQQPPGAAHQPAPAQYHPSPPAHHKPNKPYHARIDDNAQAQANPHYQQLRSQAREEGDAMAKAFDASQKAYQNGDGAKAKELSNEGKAHKAEMERLNKEASDWIFQQVNLDSAPDELDLHGLYVKEAIERTEAAVQAAQGRGDQQIRIIVGKGLHSQGHAAKLKPAIEELMVKYQLNAHIDPNNAGVLVVQLGGHGQRGMDPNEVTRRLERDDEQCVVITTIAATYLMWLLVSVLLLTVIASYLALHAHARHVQQKGTAQKRKLIANRSGGAIVVGFFHPYCNSGGGGERVLWAAIAYLQRTNSRVLSVVYTGDTDATKEEIITKVKTRFDIILDPSSLDFVFLRERWVIEDTTWPRFTLIGQSLGSMMLAYEAMCGLIPDLFIDTMGYAFTFHVVRWFSRGKTPISAYVHYPTISTDMLARVKSRTSQYNNTNEVAKSELRTNAKIMYYNMFALAYSASLSLAQPIMVNSSWTKSHVEYLLNHSPVPSGSRKSLSIVYPPCDTQTMASFSLEGRKKIIMSLAQFRPEKDHAKQILAFAKLLEMHPEHKEEGVRLVLIGSSRNAADEARVKVLQNLVTQLDLEGSVEFIVNASYDVVLSWLAGASIGTNTMVDEHFGINVVEFMAAGLIPVVHASGGPLNDIVVPYQNQPTGYHATDPVSFAQAFHKALSLPSREALAMRKRARALAVERFSTEGFENGWAQEWELAVRGVKP</sequence>
<feature type="chain" id="PRO_5034136959" description="GDP-Man:Man(3)GlcNAc(2)-PP-Dol alpha-1,2-mannosyltransferase" evidence="14">
    <location>
        <begin position="22"/>
        <end position="748"/>
    </location>
</feature>
<feature type="compositionally biased region" description="Basic and acidic residues" evidence="13">
    <location>
        <begin position="112"/>
        <end position="125"/>
    </location>
</feature>
<dbReference type="UniPathway" id="UPA00378"/>
<dbReference type="Pfam" id="PF00534">
    <property type="entry name" value="Glycos_transf_1"/>
    <property type="match status" value="1"/>
</dbReference>
<dbReference type="PROSITE" id="PS50828">
    <property type="entry name" value="SMR"/>
    <property type="match status" value="1"/>
</dbReference>